<dbReference type="AlphaFoldDB" id="A0A8R1J052"/>
<dbReference type="EnsemblMetazoa" id="CJA41812b.1">
    <property type="protein sequence ID" value="CJA41812b.1"/>
    <property type="gene ID" value="WBGene00217660"/>
</dbReference>
<proteinExistence type="predicted"/>
<dbReference type="Proteomes" id="UP000005237">
    <property type="component" value="Unassembled WGS sequence"/>
</dbReference>
<evidence type="ECO:0000313" key="2">
    <source>
        <dbReference type="EnsemblMetazoa" id="CJA41812b.1"/>
    </source>
</evidence>
<feature type="chain" id="PRO_5035852834" evidence="1">
    <location>
        <begin position="21"/>
        <end position="136"/>
    </location>
</feature>
<keyword evidence="1" id="KW-0732">Signal</keyword>
<keyword evidence="3" id="KW-1185">Reference proteome</keyword>
<feature type="signal peptide" evidence="1">
    <location>
        <begin position="1"/>
        <end position="20"/>
    </location>
</feature>
<protein>
    <submittedName>
        <fullName evidence="2">Uncharacterized protein</fullName>
    </submittedName>
</protein>
<evidence type="ECO:0000256" key="1">
    <source>
        <dbReference type="SAM" id="SignalP"/>
    </source>
</evidence>
<reference evidence="3" key="1">
    <citation type="submission" date="2010-08" db="EMBL/GenBank/DDBJ databases">
        <authorList>
            <consortium name="Caenorhabditis japonica Sequencing Consortium"/>
            <person name="Wilson R.K."/>
        </authorList>
    </citation>
    <scope>NUCLEOTIDE SEQUENCE [LARGE SCALE GENOMIC DNA]</scope>
    <source>
        <strain evidence="3">DF5081</strain>
    </source>
</reference>
<name>A0A8R1J052_CAEJA</name>
<accession>A0A8R1J052</accession>
<evidence type="ECO:0000313" key="3">
    <source>
        <dbReference type="Proteomes" id="UP000005237"/>
    </source>
</evidence>
<reference evidence="2" key="2">
    <citation type="submission" date="2022-06" db="UniProtKB">
        <authorList>
            <consortium name="EnsemblMetazoa"/>
        </authorList>
    </citation>
    <scope>IDENTIFICATION</scope>
    <source>
        <strain evidence="2">DF5081</strain>
    </source>
</reference>
<sequence length="136" mass="15600">MPLRILSILVFLILYKNAVALDNILLPFERFEYDIELFIPVVTQEVEFSELNGLTDDMGVYANENRRSSQEMADKMCGQGHVFGHLKVNHKMKKILEAITAKNVTASSNRKMLTDIRDALIDWQKFSKIPCPRKNG</sequence>
<organism evidence="2 3">
    <name type="scientific">Caenorhabditis japonica</name>
    <dbReference type="NCBI Taxonomy" id="281687"/>
    <lineage>
        <taxon>Eukaryota</taxon>
        <taxon>Metazoa</taxon>
        <taxon>Ecdysozoa</taxon>
        <taxon>Nematoda</taxon>
        <taxon>Chromadorea</taxon>
        <taxon>Rhabditida</taxon>
        <taxon>Rhabditina</taxon>
        <taxon>Rhabditomorpha</taxon>
        <taxon>Rhabditoidea</taxon>
        <taxon>Rhabditidae</taxon>
        <taxon>Peloderinae</taxon>
        <taxon>Caenorhabditis</taxon>
    </lineage>
</organism>